<feature type="compositionally biased region" description="Basic and acidic residues" evidence="1">
    <location>
        <begin position="70"/>
        <end position="81"/>
    </location>
</feature>
<proteinExistence type="predicted"/>
<evidence type="ECO:0000313" key="2">
    <source>
        <dbReference type="EMBL" id="CAH4035630.1"/>
    </source>
</evidence>
<keyword evidence="3" id="KW-1185">Reference proteome</keyword>
<name>A0A9P0TPQ8_PIEBR</name>
<dbReference type="EMBL" id="CALOZG010000042">
    <property type="protein sequence ID" value="CAH4035630.1"/>
    <property type="molecule type" value="Genomic_DNA"/>
</dbReference>
<evidence type="ECO:0000256" key="1">
    <source>
        <dbReference type="SAM" id="MobiDB-lite"/>
    </source>
</evidence>
<accession>A0A9P0TPQ8</accession>
<feature type="region of interest" description="Disordered" evidence="1">
    <location>
        <begin position="70"/>
        <end position="98"/>
    </location>
</feature>
<organism evidence="2 3">
    <name type="scientific">Pieris brassicae</name>
    <name type="common">White butterfly</name>
    <name type="synonym">Large white butterfly</name>
    <dbReference type="NCBI Taxonomy" id="7116"/>
    <lineage>
        <taxon>Eukaryota</taxon>
        <taxon>Metazoa</taxon>
        <taxon>Ecdysozoa</taxon>
        <taxon>Arthropoda</taxon>
        <taxon>Hexapoda</taxon>
        <taxon>Insecta</taxon>
        <taxon>Pterygota</taxon>
        <taxon>Neoptera</taxon>
        <taxon>Endopterygota</taxon>
        <taxon>Lepidoptera</taxon>
        <taxon>Glossata</taxon>
        <taxon>Ditrysia</taxon>
        <taxon>Papilionoidea</taxon>
        <taxon>Pieridae</taxon>
        <taxon>Pierinae</taxon>
        <taxon>Pieris</taxon>
    </lineage>
</organism>
<comment type="caution">
    <text evidence="2">The sequence shown here is derived from an EMBL/GenBank/DDBJ whole genome shotgun (WGS) entry which is preliminary data.</text>
</comment>
<dbReference type="Proteomes" id="UP001152562">
    <property type="component" value="Unassembled WGS sequence"/>
</dbReference>
<gene>
    <name evidence="2" type="ORF">PIBRA_LOCUS11676</name>
</gene>
<reference evidence="2" key="1">
    <citation type="submission" date="2022-05" db="EMBL/GenBank/DDBJ databases">
        <authorList>
            <person name="Okamura Y."/>
        </authorList>
    </citation>
    <scope>NUCLEOTIDE SEQUENCE</scope>
</reference>
<dbReference type="AlphaFoldDB" id="A0A9P0TPQ8"/>
<evidence type="ECO:0000313" key="3">
    <source>
        <dbReference type="Proteomes" id="UP001152562"/>
    </source>
</evidence>
<sequence>MGSGNGALWAARPAPARRVPPPTHLAVSACAPVPGCVQLLTSPVDNTILYVLFLLRYRLHLSVSSSFTETRGHCRAPHDGVRAQTPRSTPWSVAGNVR</sequence>
<protein>
    <submittedName>
        <fullName evidence="2">Uncharacterized protein</fullName>
    </submittedName>
</protein>